<reference evidence="1 2" key="1">
    <citation type="submission" date="2018-03" db="EMBL/GenBank/DDBJ databases">
        <title>Draft Genome Sequences of the Obligatory Marine Myxobacteria Enhygromyxa salina SWB005.</title>
        <authorList>
            <person name="Poehlein A."/>
            <person name="Moghaddam J.A."/>
            <person name="Harms H."/>
            <person name="Alanjari M."/>
            <person name="Koenig G.M."/>
            <person name="Daniel R."/>
            <person name="Schaeberle T.F."/>
        </authorList>
    </citation>
    <scope>NUCLEOTIDE SEQUENCE [LARGE SCALE GENOMIC DNA]</scope>
    <source>
        <strain evidence="1 2">SWB005</strain>
    </source>
</reference>
<dbReference type="PANTHER" id="PTHR34129:SF1">
    <property type="entry name" value="DUF952 DOMAIN-CONTAINING PROTEIN"/>
    <property type="match status" value="1"/>
</dbReference>
<accession>A0A2S9XBS7</accession>
<dbReference type="OrthoDB" id="9799937at2"/>
<gene>
    <name evidence="1" type="ORF">ENSA5_66010</name>
</gene>
<protein>
    <recommendedName>
        <fullName evidence="3">DUF952 domain-containing protein</fullName>
    </recommendedName>
</protein>
<dbReference type="InterPro" id="IPR009297">
    <property type="entry name" value="DUF952"/>
</dbReference>
<evidence type="ECO:0008006" key="3">
    <source>
        <dbReference type="Google" id="ProtNLM"/>
    </source>
</evidence>
<organism evidence="1 2">
    <name type="scientific">Enhygromyxa salina</name>
    <dbReference type="NCBI Taxonomy" id="215803"/>
    <lineage>
        <taxon>Bacteria</taxon>
        <taxon>Pseudomonadati</taxon>
        <taxon>Myxococcota</taxon>
        <taxon>Polyangia</taxon>
        <taxon>Nannocystales</taxon>
        <taxon>Nannocystaceae</taxon>
        <taxon>Enhygromyxa</taxon>
    </lineage>
</organism>
<dbReference type="Gene3D" id="3.20.170.20">
    <property type="entry name" value="Protein of unknown function DUF952"/>
    <property type="match status" value="1"/>
</dbReference>
<proteinExistence type="predicted"/>
<dbReference type="Pfam" id="PF06108">
    <property type="entry name" value="DUF952"/>
    <property type="match status" value="1"/>
</dbReference>
<sequence length="126" mass="13768">MHLYRICEAEVWAQAQTEGALPLSELDRRDGYVHLSTAAQVPGTLHRFFAGRDDLVVLTISRAALDGAALRFEAPSHAPHEHAELFPHFYGRVTLGAITRAEALTLGEGGHHRLPDELARAIAAQP</sequence>
<dbReference type="SUPFAM" id="SSF56399">
    <property type="entry name" value="ADP-ribosylation"/>
    <property type="match status" value="1"/>
</dbReference>
<dbReference type="AlphaFoldDB" id="A0A2S9XBS7"/>
<dbReference type="EMBL" id="PVNK01000286">
    <property type="protein sequence ID" value="PRP90305.1"/>
    <property type="molecule type" value="Genomic_DNA"/>
</dbReference>
<keyword evidence="2" id="KW-1185">Reference proteome</keyword>
<dbReference type="RefSeq" id="WP_106395752.1">
    <property type="nucleotide sequence ID" value="NZ_PVNK01000286.1"/>
</dbReference>
<evidence type="ECO:0000313" key="2">
    <source>
        <dbReference type="Proteomes" id="UP000237968"/>
    </source>
</evidence>
<name>A0A2S9XBS7_9BACT</name>
<dbReference type="PANTHER" id="PTHR34129">
    <property type="entry name" value="BLR1139 PROTEIN"/>
    <property type="match status" value="1"/>
</dbReference>
<comment type="caution">
    <text evidence="1">The sequence shown here is derived from an EMBL/GenBank/DDBJ whole genome shotgun (WGS) entry which is preliminary data.</text>
</comment>
<dbReference type="Proteomes" id="UP000237968">
    <property type="component" value="Unassembled WGS sequence"/>
</dbReference>
<evidence type="ECO:0000313" key="1">
    <source>
        <dbReference type="EMBL" id="PRP90305.1"/>
    </source>
</evidence>